<comment type="caution">
    <text evidence="2">The sequence shown here is derived from an EMBL/GenBank/DDBJ whole genome shotgun (WGS) entry which is preliminary data.</text>
</comment>
<dbReference type="EMBL" id="JANBPY010000661">
    <property type="protein sequence ID" value="KAJ1964803.1"/>
    <property type="molecule type" value="Genomic_DNA"/>
</dbReference>
<evidence type="ECO:0000313" key="3">
    <source>
        <dbReference type="Proteomes" id="UP001150925"/>
    </source>
</evidence>
<feature type="compositionally biased region" description="Basic residues" evidence="1">
    <location>
        <begin position="299"/>
        <end position="309"/>
    </location>
</feature>
<evidence type="ECO:0000256" key="1">
    <source>
        <dbReference type="SAM" id="MobiDB-lite"/>
    </source>
</evidence>
<proteinExistence type="predicted"/>
<organism evidence="2 3">
    <name type="scientific">Dispira parvispora</name>
    <dbReference type="NCBI Taxonomy" id="1520584"/>
    <lineage>
        <taxon>Eukaryota</taxon>
        <taxon>Fungi</taxon>
        <taxon>Fungi incertae sedis</taxon>
        <taxon>Zoopagomycota</taxon>
        <taxon>Kickxellomycotina</taxon>
        <taxon>Dimargaritomycetes</taxon>
        <taxon>Dimargaritales</taxon>
        <taxon>Dimargaritaceae</taxon>
        <taxon>Dispira</taxon>
    </lineage>
</organism>
<name>A0A9W8AQI6_9FUNG</name>
<dbReference type="OrthoDB" id="10329249at2759"/>
<reference evidence="2" key="1">
    <citation type="submission" date="2022-07" db="EMBL/GenBank/DDBJ databases">
        <title>Phylogenomic reconstructions and comparative analyses of Kickxellomycotina fungi.</title>
        <authorList>
            <person name="Reynolds N.K."/>
            <person name="Stajich J.E."/>
            <person name="Barry K."/>
            <person name="Grigoriev I.V."/>
            <person name="Crous P."/>
            <person name="Smith M.E."/>
        </authorList>
    </citation>
    <scope>NUCLEOTIDE SEQUENCE</scope>
    <source>
        <strain evidence="2">RSA 1196</strain>
    </source>
</reference>
<evidence type="ECO:0000313" key="2">
    <source>
        <dbReference type="EMBL" id="KAJ1964803.1"/>
    </source>
</evidence>
<accession>A0A9W8AQI6</accession>
<feature type="compositionally biased region" description="Polar residues" evidence="1">
    <location>
        <begin position="17"/>
        <end position="34"/>
    </location>
</feature>
<feature type="compositionally biased region" description="Basic and acidic residues" evidence="1">
    <location>
        <begin position="1"/>
        <end position="14"/>
    </location>
</feature>
<protein>
    <submittedName>
        <fullName evidence="2">Uncharacterized protein</fullName>
    </submittedName>
</protein>
<dbReference type="Proteomes" id="UP001150925">
    <property type="component" value="Unassembled WGS sequence"/>
</dbReference>
<feature type="region of interest" description="Disordered" evidence="1">
    <location>
        <begin position="278"/>
        <end position="309"/>
    </location>
</feature>
<feature type="region of interest" description="Disordered" evidence="1">
    <location>
        <begin position="1"/>
        <end position="131"/>
    </location>
</feature>
<feature type="compositionally biased region" description="Low complexity" evidence="1">
    <location>
        <begin position="46"/>
        <end position="63"/>
    </location>
</feature>
<keyword evidence="3" id="KW-1185">Reference proteome</keyword>
<dbReference type="AlphaFoldDB" id="A0A9W8AQI6"/>
<gene>
    <name evidence="2" type="ORF">IWQ62_002828</name>
</gene>
<sequence length="309" mass="33751">MKLSDYFKVKKPVKESASPTTQAGKLALQPNSKGKSSRETPPVGKPSPTASDPTTLPTTSSPPSVKPAPIAIPIPQNRKSVNKPPKTKPRLGISPLHRRTLRRPLSAKVAVPSSTTTDTPPTSAGHSTLLTVPKHGEPRLRKKRSYQDLVQVDVQGNPVGEEFTVLKPHRKKSLQDLLRKDLGSLGGALPTDQTVQYVPPLSYSPTRRNCYLVSKSLSTPKGHLPADLPDGETTRPTIVRKHSAYQLIASAQPRRTRDFTPRAVSTTALSFTEVKWVPPHTSDDVDQDNPPLRPGSFLKSRRLRKPATL</sequence>
<feature type="compositionally biased region" description="Low complexity" evidence="1">
    <location>
        <begin position="112"/>
        <end position="123"/>
    </location>
</feature>